<dbReference type="Pfam" id="PF02698">
    <property type="entry name" value="DUF218"/>
    <property type="match status" value="1"/>
</dbReference>
<gene>
    <name evidence="2" type="ORF">B841_09295</name>
</gene>
<organism evidence="2 3">
    <name type="scientific">Corynebacterium maris DSM 45190</name>
    <dbReference type="NCBI Taxonomy" id="1224163"/>
    <lineage>
        <taxon>Bacteria</taxon>
        <taxon>Bacillati</taxon>
        <taxon>Actinomycetota</taxon>
        <taxon>Actinomycetes</taxon>
        <taxon>Mycobacteriales</taxon>
        <taxon>Corynebacteriaceae</taxon>
        <taxon>Corynebacterium</taxon>
    </lineage>
</organism>
<reference evidence="2 3" key="1">
    <citation type="submission" date="2012-11" db="EMBL/GenBank/DDBJ databases">
        <title>The complete genome sequence of Corynebacterium maris Coryn-1 (=DSM 45190).</title>
        <authorList>
            <person name="Schaffert L."/>
            <person name="Albersmeier A."/>
            <person name="Kalinowski J."/>
            <person name="Ruckert C."/>
        </authorList>
    </citation>
    <scope>NUCLEOTIDE SEQUENCE [LARGE SCALE GENOMIC DNA]</scope>
    <source>
        <strain evidence="3">Coryn-1</strain>
    </source>
</reference>
<dbReference type="EMBL" id="CP003924">
    <property type="protein sequence ID" value="AGS35332.1"/>
    <property type="molecule type" value="Genomic_DNA"/>
</dbReference>
<dbReference type="STRING" id="1224163.B841_09295"/>
<name>S5SW70_9CORY</name>
<feature type="domain" description="DUF218" evidence="1">
    <location>
        <begin position="32"/>
        <end position="150"/>
    </location>
</feature>
<dbReference type="eggNOG" id="COG1434">
    <property type="taxonomic scope" value="Bacteria"/>
</dbReference>
<evidence type="ECO:0000313" key="2">
    <source>
        <dbReference type="EMBL" id="AGS35332.1"/>
    </source>
</evidence>
<keyword evidence="3" id="KW-1185">Reference proteome</keyword>
<proteinExistence type="predicted"/>
<accession>S5SW70</accession>
<dbReference type="InterPro" id="IPR003848">
    <property type="entry name" value="DUF218"/>
</dbReference>
<dbReference type="AlphaFoldDB" id="S5SW70"/>
<dbReference type="HOGENOM" id="CLU_103289_1_0_11"/>
<protein>
    <recommendedName>
        <fullName evidence="1">DUF218 domain-containing protein</fullName>
    </recommendedName>
</protein>
<dbReference type="KEGG" id="cmd:B841_09295"/>
<evidence type="ECO:0000259" key="1">
    <source>
        <dbReference type="Pfam" id="PF02698"/>
    </source>
</evidence>
<evidence type="ECO:0000313" key="3">
    <source>
        <dbReference type="Proteomes" id="UP000015388"/>
    </source>
</evidence>
<sequence length="177" mass="19225">MVTALIGVGLIGLVAVIVLLLNPPQHRPESADVVVVIAGANDGRHDLAVGLLEAGTADNLVVSHQGGPTKDPAGYALCRGEAVPERIDIWCMQPRPSTTTGEAQTFEELSQEQGWQTAVAVTNRPHHYRVRLNFEQCTSVEPTVASLESMNWRQAPYLVSRELGGYVKHFFTQPCRG</sequence>
<dbReference type="Proteomes" id="UP000015388">
    <property type="component" value="Chromosome"/>
</dbReference>